<sequence>MQVVHVTAVSVALRDNDAIASCEHLLDLINSYVDMSSRWDVPRAARYGLLHLLQHFDRQSPSLTPHQLACAVEIAASRGHLSILEWVHTHPRDREAFTVKTMNMAAFHGHLDIVQWLHTNRSEGCTTKAMDGAACCGHLDVVRWLHENRFEGCTLDAMDSAAVNGHLDVVHYLHFHRAEGCTTRAMDVAAANADMPMLAFLQKHRSEGCTLSAVKNAASGCRFHLLGANQSVQVLQWLYDHYPTLFSPPVLNMCLRLGPVEVAAWIQSLGIVDEELFSTWLMALGPIT</sequence>
<dbReference type="InterPro" id="IPR036770">
    <property type="entry name" value="Ankyrin_rpt-contain_sf"/>
</dbReference>
<dbReference type="EMBL" id="SPLM01000114">
    <property type="protein sequence ID" value="TMW57723.1"/>
    <property type="molecule type" value="Genomic_DNA"/>
</dbReference>
<evidence type="ECO:0000313" key="1">
    <source>
        <dbReference type="EMBL" id="TMW57723.1"/>
    </source>
</evidence>
<dbReference type="PANTHER" id="PTHR46586:SF3">
    <property type="entry name" value="ANKYRIN REPEAT-CONTAINING PROTEIN"/>
    <property type="match status" value="1"/>
</dbReference>
<comment type="caution">
    <text evidence="1">The sequence shown here is derived from an EMBL/GenBank/DDBJ whole genome shotgun (WGS) entry which is preliminary data.</text>
</comment>
<dbReference type="SUPFAM" id="SSF48403">
    <property type="entry name" value="Ankyrin repeat"/>
    <property type="match status" value="1"/>
</dbReference>
<protein>
    <recommendedName>
        <fullName evidence="3">Ankyrin repeat protein</fullName>
    </recommendedName>
</protein>
<dbReference type="Proteomes" id="UP000794436">
    <property type="component" value="Unassembled WGS sequence"/>
</dbReference>
<dbReference type="InterPro" id="IPR002110">
    <property type="entry name" value="Ankyrin_rpt"/>
</dbReference>
<accession>A0A8K1C799</accession>
<dbReference type="Gene3D" id="1.25.40.20">
    <property type="entry name" value="Ankyrin repeat-containing domain"/>
    <property type="match status" value="1"/>
</dbReference>
<gene>
    <name evidence="1" type="ORF">Poli38472_014326</name>
</gene>
<evidence type="ECO:0008006" key="3">
    <source>
        <dbReference type="Google" id="ProtNLM"/>
    </source>
</evidence>
<dbReference type="OrthoDB" id="194358at2759"/>
<dbReference type="Pfam" id="PF12796">
    <property type="entry name" value="Ank_2"/>
    <property type="match status" value="1"/>
</dbReference>
<reference evidence="1" key="1">
    <citation type="submission" date="2019-03" db="EMBL/GenBank/DDBJ databases">
        <title>Long read genome sequence of the mycoparasitic Pythium oligandrum ATCC 38472 isolated from sugarbeet rhizosphere.</title>
        <authorList>
            <person name="Gaulin E."/>
        </authorList>
    </citation>
    <scope>NUCLEOTIDE SEQUENCE</scope>
    <source>
        <strain evidence="1">ATCC 38472_TT</strain>
    </source>
</reference>
<dbReference type="PANTHER" id="PTHR46586">
    <property type="entry name" value="ANKYRIN REPEAT-CONTAINING PROTEIN"/>
    <property type="match status" value="1"/>
</dbReference>
<keyword evidence="2" id="KW-1185">Reference proteome</keyword>
<dbReference type="AlphaFoldDB" id="A0A8K1C799"/>
<evidence type="ECO:0000313" key="2">
    <source>
        <dbReference type="Proteomes" id="UP000794436"/>
    </source>
</evidence>
<proteinExistence type="predicted"/>
<organism evidence="1 2">
    <name type="scientific">Pythium oligandrum</name>
    <name type="common">Mycoparasitic fungus</name>
    <dbReference type="NCBI Taxonomy" id="41045"/>
    <lineage>
        <taxon>Eukaryota</taxon>
        <taxon>Sar</taxon>
        <taxon>Stramenopiles</taxon>
        <taxon>Oomycota</taxon>
        <taxon>Peronosporomycetes</taxon>
        <taxon>Pythiales</taxon>
        <taxon>Pythiaceae</taxon>
        <taxon>Pythium</taxon>
    </lineage>
</organism>
<dbReference type="InterPro" id="IPR052050">
    <property type="entry name" value="SecEffector_AnkRepeat"/>
</dbReference>
<name>A0A8K1C799_PYTOL</name>